<dbReference type="AlphaFoldDB" id="A0A4R3UF67"/>
<organism evidence="1 2">
    <name type="scientific">Roseateles saccharophilus</name>
    <name type="common">Pseudomonas saccharophila</name>
    <dbReference type="NCBI Taxonomy" id="304"/>
    <lineage>
        <taxon>Bacteria</taxon>
        <taxon>Pseudomonadati</taxon>
        <taxon>Pseudomonadota</taxon>
        <taxon>Betaproteobacteria</taxon>
        <taxon>Burkholderiales</taxon>
        <taxon>Sphaerotilaceae</taxon>
        <taxon>Roseateles</taxon>
    </lineage>
</organism>
<name>A0A4R3UF67_ROSSA</name>
<gene>
    <name evidence="1" type="ORF">EV671_104039</name>
</gene>
<comment type="caution">
    <text evidence="1">The sequence shown here is derived from an EMBL/GenBank/DDBJ whole genome shotgun (WGS) entry which is preliminary data.</text>
</comment>
<dbReference type="RefSeq" id="WP_132576067.1">
    <property type="nucleotide sequence ID" value="NZ_CBCSGL010000046.1"/>
</dbReference>
<protein>
    <submittedName>
        <fullName evidence="1">Uncharacterized protein</fullName>
    </submittedName>
</protein>
<dbReference type="Proteomes" id="UP000295110">
    <property type="component" value="Unassembled WGS sequence"/>
</dbReference>
<dbReference type="EMBL" id="SMBU01000040">
    <property type="protein sequence ID" value="TCU88368.1"/>
    <property type="molecule type" value="Genomic_DNA"/>
</dbReference>
<accession>A0A4R3UF67</accession>
<proteinExistence type="predicted"/>
<reference evidence="1 2" key="1">
    <citation type="submission" date="2019-03" db="EMBL/GenBank/DDBJ databases">
        <title>Genomic Encyclopedia of Type Strains, Phase IV (KMG-IV): sequencing the most valuable type-strain genomes for metagenomic binning, comparative biology and taxonomic classification.</title>
        <authorList>
            <person name="Goeker M."/>
        </authorList>
    </citation>
    <scope>NUCLEOTIDE SEQUENCE [LARGE SCALE GENOMIC DNA]</scope>
    <source>
        <strain evidence="1 2">DSM 654</strain>
    </source>
</reference>
<evidence type="ECO:0000313" key="2">
    <source>
        <dbReference type="Proteomes" id="UP000295110"/>
    </source>
</evidence>
<evidence type="ECO:0000313" key="1">
    <source>
        <dbReference type="EMBL" id="TCU88368.1"/>
    </source>
</evidence>
<keyword evidence="2" id="KW-1185">Reference proteome</keyword>
<sequence length="70" mass="7815">MKIERLRGRLDDGTEVVVVKTTMPKPGYPGMYDIPSFALETGESLTQAPGDADLTCFVAYRPRRNITIVR</sequence>